<dbReference type="SUPFAM" id="SSF54593">
    <property type="entry name" value="Glyoxalase/Bleomycin resistance protein/Dihydroxybiphenyl dioxygenase"/>
    <property type="match status" value="1"/>
</dbReference>
<dbReference type="Gene3D" id="3.10.180.10">
    <property type="entry name" value="2,3-Dihydroxybiphenyl 1,2-Dioxygenase, domain 1"/>
    <property type="match status" value="1"/>
</dbReference>
<feature type="domain" description="Glyoxalase-like" evidence="1">
    <location>
        <begin position="9"/>
        <end position="193"/>
    </location>
</feature>
<dbReference type="PANTHER" id="PTHR40265:SF1">
    <property type="entry name" value="GLYOXALASE-LIKE DOMAIN-CONTAINING PROTEIN"/>
    <property type="match status" value="1"/>
</dbReference>
<evidence type="ECO:0000313" key="3">
    <source>
        <dbReference type="Proteomes" id="UP000054549"/>
    </source>
</evidence>
<dbReference type="PANTHER" id="PTHR40265">
    <property type="entry name" value="BLL2707 PROTEIN"/>
    <property type="match status" value="1"/>
</dbReference>
<dbReference type="OrthoDB" id="408973at2759"/>
<accession>A0A0C2TMZ2</accession>
<dbReference type="AlphaFoldDB" id="A0A0C2TMZ2"/>
<name>A0A0C2TMZ2_AMAMK</name>
<organism evidence="2 3">
    <name type="scientific">Amanita muscaria (strain Koide BX008)</name>
    <dbReference type="NCBI Taxonomy" id="946122"/>
    <lineage>
        <taxon>Eukaryota</taxon>
        <taxon>Fungi</taxon>
        <taxon>Dikarya</taxon>
        <taxon>Basidiomycota</taxon>
        <taxon>Agaricomycotina</taxon>
        <taxon>Agaricomycetes</taxon>
        <taxon>Agaricomycetidae</taxon>
        <taxon>Agaricales</taxon>
        <taxon>Pluteineae</taxon>
        <taxon>Amanitaceae</taxon>
        <taxon>Amanita</taxon>
    </lineage>
</organism>
<dbReference type="InterPro" id="IPR025870">
    <property type="entry name" value="Glyoxalase-like_dom"/>
</dbReference>
<gene>
    <name evidence="2" type="ORF">M378DRAFT_8590</name>
</gene>
<sequence>MANIATNILDHIVHLVPPRTLDRATDTFRQLGFNVLAGGTHAGGLTANSLVIFPDGVYFEIISFTEPVSHYPPNSPERRERENHTWANKAPGWIDYAFLGNGSQEDRISTLINDRAENEGSDVRYRAEVGGGRTRTDGIKLEWLITAPKDDRNQGLLPFFCGDVTPRDLRVPAAPDARHPSGATGIAFVRVVCSASSMPQLVKNMSTVVGKEPRTSSENRYTWGLQSVEAKTFELILSAPLDDGEVCFVQGCTAGIYEIGIKAARAGGTVETPYGKLTWVPLPDD</sequence>
<protein>
    <recommendedName>
        <fullName evidence="1">Glyoxalase-like domain-containing protein</fullName>
    </recommendedName>
</protein>
<dbReference type="EMBL" id="KN818228">
    <property type="protein sequence ID" value="KIL68529.1"/>
    <property type="molecule type" value="Genomic_DNA"/>
</dbReference>
<proteinExistence type="predicted"/>
<reference evidence="2 3" key="1">
    <citation type="submission" date="2014-04" db="EMBL/GenBank/DDBJ databases">
        <title>Evolutionary Origins and Diversification of the Mycorrhizal Mutualists.</title>
        <authorList>
            <consortium name="DOE Joint Genome Institute"/>
            <consortium name="Mycorrhizal Genomics Consortium"/>
            <person name="Kohler A."/>
            <person name="Kuo A."/>
            <person name="Nagy L.G."/>
            <person name="Floudas D."/>
            <person name="Copeland A."/>
            <person name="Barry K.W."/>
            <person name="Cichocki N."/>
            <person name="Veneault-Fourrey C."/>
            <person name="LaButti K."/>
            <person name="Lindquist E.A."/>
            <person name="Lipzen A."/>
            <person name="Lundell T."/>
            <person name="Morin E."/>
            <person name="Murat C."/>
            <person name="Riley R."/>
            <person name="Ohm R."/>
            <person name="Sun H."/>
            <person name="Tunlid A."/>
            <person name="Henrissat B."/>
            <person name="Grigoriev I.V."/>
            <person name="Hibbett D.S."/>
            <person name="Martin F."/>
        </authorList>
    </citation>
    <scope>NUCLEOTIDE SEQUENCE [LARGE SCALE GENOMIC DNA]</scope>
    <source>
        <strain evidence="2 3">Koide BX008</strain>
    </source>
</reference>
<dbReference type="InterPro" id="IPR029068">
    <property type="entry name" value="Glyas_Bleomycin-R_OHBP_Dase"/>
</dbReference>
<evidence type="ECO:0000259" key="1">
    <source>
        <dbReference type="Pfam" id="PF13468"/>
    </source>
</evidence>
<dbReference type="Pfam" id="PF13468">
    <property type="entry name" value="Glyoxalase_3"/>
    <property type="match status" value="1"/>
</dbReference>
<evidence type="ECO:0000313" key="2">
    <source>
        <dbReference type="EMBL" id="KIL68529.1"/>
    </source>
</evidence>
<dbReference type="Proteomes" id="UP000054549">
    <property type="component" value="Unassembled WGS sequence"/>
</dbReference>
<dbReference type="HOGENOM" id="CLU_058475_1_0_1"/>
<dbReference type="InParanoid" id="A0A0C2TMZ2"/>
<keyword evidence="3" id="KW-1185">Reference proteome</keyword>